<dbReference type="AlphaFoldDB" id="A0A126R126"/>
<comment type="cofactor">
    <cofactor evidence="1">
        <name>FMN</name>
        <dbReference type="ChEBI" id="CHEBI:58210"/>
    </cofactor>
</comment>
<proteinExistence type="inferred from homology"/>
<gene>
    <name evidence="7" type="ORF">YLM1_1221</name>
</gene>
<dbReference type="STRING" id="294671.YLM1_1221"/>
<keyword evidence="4" id="KW-0288">FMN</keyword>
<dbReference type="Proteomes" id="UP000066376">
    <property type="component" value="Chromosome"/>
</dbReference>
<evidence type="ECO:0000313" key="7">
    <source>
        <dbReference type="EMBL" id="AMK15778.1"/>
    </source>
</evidence>
<evidence type="ECO:0000313" key="8">
    <source>
        <dbReference type="Proteomes" id="UP000066376"/>
    </source>
</evidence>
<dbReference type="Pfam" id="PF03358">
    <property type="entry name" value="FMN_red"/>
    <property type="match status" value="1"/>
</dbReference>
<dbReference type="Gene3D" id="3.40.50.360">
    <property type="match status" value="1"/>
</dbReference>
<dbReference type="InterPro" id="IPR005025">
    <property type="entry name" value="FMN_Rdtase-like_dom"/>
</dbReference>
<dbReference type="EMBL" id="CP014265">
    <property type="protein sequence ID" value="AMK15778.1"/>
    <property type="molecule type" value="Genomic_DNA"/>
</dbReference>
<accession>A0A126R126</accession>
<evidence type="ECO:0000256" key="4">
    <source>
        <dbReference type="ARBA" id="ARBA00022643"/>
    </source>
</evidence>
<reference evidence="7 8" key="1">
    <citation type="journal article" date="2016" name="Genome Announc.">
        <title>Draft Genome Sequence of the Rumen Methanogen Methanobrevibacter olleyae YLM1.</title>
        <authorList>
            <person name="Kelly W.J."/>
            <person name="Li D."/>
            <person name="Lambie S.C."/>
            <person name="Cox F."/>
            <person name="Attwood G.T."/>
            <person name="Altermann E."/>
            <person name="Leahy S.C."/>
        </authorList>
    </citation>
    <scope>NUCLEOTIDE SEQUENCE [LARGE SCALE GENOMIC DNA]</scope>
    <source>
        <strain evidence="7 8">YLM1</strain>
    </source>
</reference>
<reference evidence="8" key="2">
    <citation type="submission" date="2016-02" db="EMBL/GenBank/DDBJ databases">
        <title>The draft genome sequence of the rumen methanogen Methanobrevibacter olleyae YLM1.</title>
        <authorList>
            <consortium name="New Zealand Agricultural Greenhouse Gas Research Centre/Pastoral Greenhouse Gas Research Consortium"/>
            <person name="Kelly W.J."/>
            <person name="Li D."/>
            <person name="Lambie S.C."/>
            <person name="Attwood G.T."/>
            <person name="Altermann E."/>
            <person name="Leahy S.C."/>
        </authorList>
    </citation>
    <scope>NUCLEOTIDE SEQUENCE [LARGE SCALE GENOMIC DNA]</scope>
    <source>
        <strain evidence="8">YLM1</strain>
    </source>
</reference>
<dbReference type="SUPFAM" id="SSF52218">
    <property type="entry name" value="Flavoproteins"/>
    <property type="match status" value="1"/>
</dbReference>
<dbReference type="GO" id="GO:0016491">
    <property type="term" value="F:oxidoreductase activity"/>
    <property type="evidence" value="ECO:0007669"/>
    <property type="project" value="InterPro"/>
</dbReference>
<dbReference type="KEGG" id="mol:YLM1_1221"/>
<dbReference type="PANTHER" id="PTHR43278:SF2">
    <property type="entry name" value="IRON-SULFUR FLAVOPROTEIN"/>
    <property type="match status" value="1"/>
</dbReference>
<comment type="similarity">
    <text evidence="5">Belongs to the SsuE family. Isf subfamily.</text>
</comment>
<dbReference type="InterPro" id="IPR029039">
    <property type="entry name" value="Flavoprotein-like_sf"/>
</dbReference>
<dbReference type="PATRIC" id="fig|294671.3.peg.1276"/>
<evidence type="ECO:0000256" key="2">
    <source>
        <dbReference type="ARBA" id="ARBA00001966"/>
    </source>
</evidence>
<evidence type="ECO:0000256" key="3">
    <source>
        <dbReference type="ARBA" id="ARBA00022630"/>
    </source>
</evidence>
<protein>
    <submittedName>
        <fullName evidence="7">NADPH-dependent FMN reductase</fullName>
    </submittedName>
</protein>
<comment type="cofactor">
    <cofactor evidence="2">
        <name>[4Fe-4S] cluster</name>
        <dbReference type="ChEBI" id="CHEBI:49883"/>
    </cofactor>
</comment>
<name>A0A126R126_METOL</name>
<dbReference type="GeneID" id="28489527"/>
<keyword evidence="3" id="KW-0285">Flavoprotein</keyword>
<dbReference type="PANTHER" id="PTHR43278">
    <property type="entry name" value="NAD(P)H-DEPENDENT FMN-CONTAINING OXIDOREDUCTASE YWQN-RELATED"/>
    <property type="match status" value="1"/>
</dbReference>
<dbReference type="RefSeq" id="WP_067147303.1">
    <property type="nucleotide sequence ID" value="NZ_CP014265.1"/>
</dbReference>
<feature type="domain" description="NADPH-dependent FMN reductase-like" evidence="6">
    <location>
        <begin position="1"/>
        <end position="124"/>
    </location>
</feature>
<keyword evidence="8" id="KW-1185">Reference proteome</keyword>
<evidence type="ECO:0000259" key="6">
    <source>
        <dbReference type="Pfam" id="PF03358"/>
    </source>
</evidence>
<evidence type="ECO:0000256" key="1">
    <source>
        <dbReference type="ARBA" id="ARBA00001917"/>
    </source>
</evidence>
<dbReference type="InterPro" id="IPR051796">
    <property type="entry name" value="ISF_SsuE-like"/>
</dbReference>
<sequence length="178" mass="20086">MEILMITGSPHRDGTSNVLACEFIRGAEEAGHRVYRFDSAFEDVSPCRGCDSCRHHGGKCIYSDSMDKIYDKIILSDMIVFVSPLYYFGLSAQIKTVIDRFYSINYEIMESTKKSALLATAADGNDWTMSALELNYDNIVRYLGFEDCGKILATFCYLKPDILNSNYPNEAYELGKSL</sequence>
<evidence type="ECO:0000256" key="5">
    <source>
        <dbReference type="ARBA" id="ARBA00038292"/>
    </source>
</evidence>
<organism evidence="7 8">
    <name type="scientific">Methanobrevibacter olleyae</name>
    <dbReference type="NCBI Taxonomy" id="294671"/>
    <lineage>
        <taxon>Archaea</taxon>
        <taxon>Methanobacteriati</taxon>
        <taxon>Methanobacteriota</taxon>
        <taxon>Methanomada group</taxon>
        <taxon>Methanobacteria</taxon>
        <taxon>Methanobacteriales</taxon>
        <taxon>Methanobacteriaceae</taxon>
        <taxon>Methanobrevibacter</taxon>
    </lineage>
</organism>